<reference evidence="1 2" key="1">
    <citation type="submission" date="2023-03" db="EMBL/GenBank/DDBJ databases">
        <title>Roseibium porphyridii sp. nov. and Roseibium rhodosorbium sp. nov. isolated from marine algae, Porphyridium cruentum and Rhodosorus marinus, respectively.</title>
        <authorList>
            <person name="Lee M.W."/>
            <person name="Choi B.J."/>
            <person name="Lee J.K."/>
            <person name="Choi D.G."/>
            <person name="Baek J.H."/>
            <person name="Bayburt H."/>
            <person name="Kim J.M."/>
            <person name="Han D.M."/>
            <person name="Kim K.H."/>
            <person name="Jeon C.O."/>
        </authorList>
    </citation>
    <scope>NUCLEOTIDE SEQUENCE [LARGE SCALE GENOMIC DNA]</scope>
    <source>
        <strain evidence="1 2">KMA01</strain>
    </source>
</reference>
<organism evidence="1 2">
    <name type="scientific">Roseibium porphyridii</name>
    <dbReference type="NCBI Taxonomy" id="2866279"/>
    <lineage>
        <taxon>Bacteria</taxon>
        <taxon>Pseudomonadati</taxon>
        <taxon>Pseudomonadota</taxon>
        <taxon>Alphaproteobacteria</taxon>
        <taxon>Hyphomicrobiales</taxon>
        <taxon>Stappiaceae</taxon>
        <taxon>Roseibium</taxon>
    </lineage>
</organism>
<protein>
    <recommendedName>
        <fullName evidence="3">Nuclear transport factor 2 family protein</fullName>
    </recommendedName>
</protein>
<dbReference type="InterPro" id="IPR032710">
    <property type="entry name" value="NTF2-like_dom_sf"/>
</dbReference>
<sequence length="120" mass="13022">MTLEETIDTYCAAWSERDPIRRGELLDKAVTANIRYTDPQTDIVGRPGLVDHISGVLAAHVGAKIVRCSAVDEHHGMARFAWRLVKADGTSLPDGLDVVSFDAQTGKLKSVLGFFGPLKS</sequence>
<evidence type="ECO:0000313" key="1">
    <source>
        <dbReference type="EMBL" id="WFE88508.1"/>
    </source>
</evidence>
<dbReference type="Proteomes" id="UP001209803">
    <property type="component" value="Chromosome"/>
</dbReference>
<proteinExistence type="predicted"/>
<evidence type="ECO:0000313" key="2">
    <source>
        <dbReference type="Proteomes" id="UP001209803"/>
    </source>
</evidence>
<dbReference type="SUPFAM" id="SSF54427">
    <property type="entry name" value="NTF2-like"/>
    <property type="match status" value="1"/>
</dbReference>
<dbReference type="RefSeq" id="WP_152502705.1">
    <property type="nucleotide sequence ID" value="NZ_CP120863.1"/>
</dbReference>
<dbReference type="Gene3D" id="3.10.450.50">
    <property type="match status" value="1"/>
</dbReference>
<accession>A0ABY8EZC6</accession>
<dbReference type="EMBL" id="CP120863">
    <property type="protein sequence ID" value="WFE88508.1"/>
    <property type="molecule type" value="Genomic_DNA"/>
</dbReference>
<gene>
    <name evidence="1" type="ORF">K1718_20420</name>
</gene>
<name>A0ABY8EZC6_9HYPH</name>
<evidence type="ECO:0008006" key="3">
    <source>
        <dbReference type="Google" id="ProtNLM"/>
    </source>
</evidence>
<keyword evidence="2" id="KW-1185">Reference proteome</keyword>